<dbReference type="SUPFAM" id="SSF53474">
    <property type="entry name" value="alpha/beta-Hydrolases"/>
    <property type="match status" value="1"/>
</dbReference>
<protein>
    <recommendedName>
        <fullName evidence="3">Acyl-protein thioesterase 1</fullName>
        <ecNumber evidence="2">3.1.2.22</ecNumber>
    </recommendedName>
    <alternativeName>
        <fullName evidence="8">Palmitoyl-protein hydrolase</fullName>
    </alternativeName>
</protein>
<dbReference type="PANTHER" id="PTHR10655">
    <property type="entry name" value="LYSOPHOSPHOLIPASE-RELATED"/>
    <property type="match status" value="1"/>
</dbReference>
<dbReference type="GO" id="GO:0005737">
    <property type="term" value="C:cytoplasm"/>
    <property type="evidence" value="ECO:0007669"/>
    <property type="project" value="TreeGrafter"/>
</dbReference>
<evidence type="ECO:0000256" key="7">
    <source>
        <dbReference type="ARBA" id="ARBA00029392"/>
    </source>
</evidence>
<dbReference type="Pfam" id="PF02230">
    <property type="entry name" value="Abhydrolase_2"/>
    <property type="match status" value="1"/>
</dbReference>
<comment type="catalytic activity">
    <reaction evidence="9">
        <text>S-hexadecanoyl-L-cysteinyl-[protein] + H2O = L-cysteinyl-[protein] + hexadecanoate + H(+)</text>
        <dbReference type="Rhea" id="RHEA:19233"/>
        <dbReference type="Rhea" id="RHEA-COMP:10131"/>
        <dbReference type="Rhea" id="RHEA-COMP:11032"/>
        <dbReference type="ChEBI" id="CHEBI:7896"/>
        <dbReference type="ChEBI" id="CHEBI:15377"/>
        <dbReference type="ChEBI" id="CHEBI:15378"/>
        <dbReference type="ChEBI" id="CHEBI:29950"/>
        <dbReference type="ChEBI" id="CHEBI:74151"/>
        <dbReference type="EC" id="3.1.2.22"/>
    </reaction>
</comment>
<evidence type="ECO:0000313" key="11">
    <source>
        <dbReference type="EMBL" id="KAK0508271.1"/>
    </source>
</evidence>
<feature type="domain" description="Phospholipase/carboxylesterase/thioesterase" evidence="10">
    <location>
        <begin position="7"/>
        <end position="168"/>
    </location>
</feature>
<comment type="caution">
    <text evidence="11">The sequence shown here is derived from an EMBL/GenBank/DDBJ whole genome shotgun (WGS) entry which is preliminary data.</text>
</comment>
<evidence type="ECO:0000256" key="4">
    <source>
        <dbReference type="ARBA" id="ARBA00022487"/>
    </source>
</evidence>
<keyword evidence="6" id="KW-0443">Lipid metabolism</keyword>
<evidence type="ECO:0000256" key="6">
    <source>
        <dbReference type="ARBA" id="ARBA00022832"/>
    </source>
</evidence>
<evidence type="ECO:0000256" key="9">
    <source>
        <dbReference type="ARBA" id="ARBA00047337"/>
    </source>
</evidence>
<dbReference type="EC" id="3.1.2.22" evidence="2"/>
<dbReference type="GO" id="GO:0052689">
    <property type="term" value="F:carboxylic ester hydrolase activity"/>
    <property type="evidence" value="ECO:0007669"/>
    <property type="project" value="UniProtKB-KW"/>
</dbReference>
<dbReference type="InterPro" id="IPR029058">
    <property type="entry name" value="AB_hydrolase_fold"/>
</dbReference>
<evidence type="ECO:0000313" key="12">
    <source>
        <dbReference type="Proteomes" id="UP001166286"/>
    </source>
</evidence>
<dbReference type="InterPro" id="IPR003140">
    <property type="entry name" value="PLipase/COase/thioEstase"/>
</dbReference>
<dbReference type="EMBL" id="JAFEKC020000021">
    <property type="protein sequence ID" value="KAK0508271.1"/>
    <property type="molecule type" value="Genomic_DNA"/>
</dbReference>
<dbReference type="AlphaFoldDB" id="A0AA39U5L1"/>
<evidence type="ECO:0000256" key="3">
    <source>
        <dbReference type="ARBA" id="ARBA00014923"/>
    </source>
</evidence>
<evidence type="ECO:0000256" key="8">
    <source>
        <dbReference type="ARBA" id="ARBA00031195"/>
    </source>
</evidence>
<comment type="similarity">
    <text evidence="1">Belongs to the AB hydrolase superfamily. AB hydrolase 2 family.</text>
</comment>
<name>A0AA39U5L1_9LECA</name>
<comment type="function">
    <text evidence="7">Hydrolyzes fatty acids from S-acylated cysteine residues in proteins with a strong preference for palmitoylated G-alpha proteins over other acyl substrates. Mediates the deacylation of G-alpha proteins such as GPA1 in vivo, but has weak or no activity toward palmitoylated Ras proteins. Has weak lysophospholipase activity in vitro; however such activity may not exist in vivo.</text>
</comment>
<keyword evidence="4" id="KW-0719">Serine esterase</keyword>
<accession>A0AA39U5L1</accession>
<dbReference type="InterPro" id="IPR050565">
    <property type="entry name" value="LYPA1-2/EST-like"/>
</dbReference>
<dbReference type="PANTHER" id="PTHR10655:SF17">
    <property type="entry name" value="LYSOPHOSPHOLIPASE-LIKE PROTEIN 1"/>
    <property type="match status" value="1"/>
</dbReference>
<organism evidence="11 12">
    <name type="scientific">Cladonia borealis</name>
    <dbReference type="NCBI Taxonomy" id="184061"/>
    <lineage>
        <taxon>Eukaryota</taxon>
        <taxon>Fungi</taxon>
        <taxon>Dikarya</taxon>
        <taxon>Ascomycota</taxon>
        <taxon>Pezizomycotina</taxon>
        <taxon>Lecanoromycetes</taxon>
        <taxon>OSLEUM clade</taxon>
        <taxon>Lecanoromycetidae</taxon>
        <taxon>Lecanorales</taxon>
        <taxon>Lecanorineae</taxon>
        <taxon>Cladoniaceae</taxon>
        <taxon>Cladonia</taxon>
    </lineage>
</organism>
<gene>
    <name evidence="11" type="ORF">JMJ35_009355</name>
</gene>
<keyword evidence="6" id="KW-0276">Fatty acid metabolism</keyword>
<evidence type="ECO:0000259" key="10">
    <source>
        <dbReference type="Pfam" id="PF02230"/>
    </source>
</evidence>
<reference evidence="11" key="1">
    <citation type="submission" date="2023-03" db="EMBL/GenBank/DDBJ databases">
        <title>Complete genome of Cladonia borealis.</title>
        <authorList>
            <person name="Park H."/>
        </authorList>
    </citation>
    <scope>NUCLEOTIDE SEQUENCE</scope>
    <source>
        <strain evidence="11">ANT050790</strain>
    </source>
</reference>
<evidence type="ECO:0000256" key="2">
    <source>
        <dbReference type="ARBA" id="ARBA00012423"/>
    </source>
</evidence>
<keyword evidence="12" id="KW-1185">Reference proteome</keyword>
<dbReference type="Gene3D" id="3.40.50.1820">
    <property type="entry name" value="alpha/beta hydrolase"/>
    <property type="match status" value="1"/>
</dbReference>
<evidence type="ECO:0000256" key="1">
    <source>
        <dbReference type="ARBA" id="ARBA00006499"/>
    </source>
</evidence>
<sequence length="292" mass="32080">MATYPEPLVINPQSEHTQTIILLHDRAGSNRHFALELLEATDSAGNTLQQALPGMKFIFPTALKRPSAVLDGYPIASWFDCCLPIDPHELSKSQIEGLKAASLIIHRLLDAEVPVVEIGNVFLGGHGQGCAMALYALLTYKPSVGGILGGVIGLNGWLPMQKTLNDFALEMKRMNDTPPNNGEDEQKIISVEAHRARAIEFSRGLIALPRPHFIITNDNYLSFFLAHGHADEEVPISHAREAAITLAQMAMKVNLKVYEGLGHGWRNGDEIDDIVRFIKRESGLVGLLYDSD</sequence>
<keyword evidence="5" id="KW-0378">Hydrolase</keyword>
<dbReference type="GO" id="GO:0006631">
    <property type="term" value="P:fatty acid metabolic process"/>
    <property type="evidence" value="ECO:0007669"/>
    <property type="project" value="UniProtKB-KW"/>
</dbReference>
<dbReference type="Proteomes" id="UP001166286">
    <property type="component" value="Unassembled WGS sequence"/>
</dbReference>
<evidence type="ECO:0000256" key="5">
    <source>
        <dbReference type="ARBA" id="ARBA00022801"/>
    </source>
</evidence>
<proteinExistence type="inferred from homology"/>
<dbReference type="GO" id="GO:0008474">
    <property type="term" value="F:palmitoyl-(protein) hydrolase activity"/>
    <property type="evidence" value="ECO:0007669"/>
    <property type="project" value="UniProtKB-EC"/>
</dbReference>